<gene>
    <name evidence="2" type="ORF">V466_18200</name>
</gene>
<organism evidence="2 3">
    <name type="scientific">Pseudomonas mandelii PD30</name>
    <dbReference type="NCBI Taxonomy" id="1419583"/>
    <lineage>
        <taxon>Bacteria</taxon>
        <taxon>Pseudomonadati</taxon>
        <taxon>Pseudomonadota</taxon>
        <taxon>Gammaproteobacteria</taxon>
        <taxon>Pseudomonadales</taxon>
        <taxon>Pseudomonadaceae</taxon>
        <taxon>Pseudomonas</taxon>
    </lineage>
</organism>
<protein>
    <submittedName>
        <fullName evidence="2">Uncharacterized protein</fullName>
    </submittedName>
</protein>
<dbReference type="EMBL" id="AZQQ01000083">
    <property type="protein sequence ID" value="KDD67615.1"/>
    <property type="molecule type" value="Genomic_DNA"/>
</dbReference>
<name>A0A059L0I1_9PSED</name>
<accession>A0A059L0I1</accession>
<evidence type="ECO:0000313" key="3">
    <source>
        <dbReference type="Proteomes" id="UP000026739"/>
    </source>
</evidence>
<dbReference type="Proteomes" id="UP000026739">
    <property type="component" value="Unassembled WGS sequence"/>
</dbReference>
<sequence>MDLEQQATILNREKRHLTDYGQITVVEDDSAACQQDNPVPLIKPAMTRGLGLGLITLLLLMGLRYTYRASRRP</sequence>
<feature type="transmembrane region" description="Helical" evidence="1">
    <location>
        <begin position="49"/>
        <end position="67"/>
    </location>
</feature>
<reference evidence="2 3" key="1">
    <citation type="submission" date="2013-12" db="EMBL/GenBank/DDBJ databases">
        <authorList>
            <person name="Formusa P.A."/>
            <person name="Habash M."/>
            <person name="Lee H."/>
            <person name="Trevors J.T."/>
        </authorList>
    </citation>
    <scope>NUCLEOTIDE SEQUENCE [LARGE SCALE GENOMIC DNA]</scope>
    <source>
        <strain evidence="2 3">PD30</strain>
    </source>
</reference>
<keyword evidence="1" id="KW-0472">Membrane</keyword>
<dbReference type="AlphaFoldDB" id="A0A059L0I1"/>
<evidence type="ECO:0000313" key="2">
    <source>
        <dbReference type="EMBL" id="KDD67615.1"/>
    </source>
</evidence>
<keyword evidence="1" id="KW-0812">Transmembrane</keyword>
<comment type="caution">
    <text evidence="2">The sequence shown here is derived from an EMBL/GenBank/DDBJ whole genome shotgun (WGS) entry which is preliminary data.</text>
</comment>
<proteinExistence type="predicted"/>
<keyword evidence="1" id="KW-1133">Transmembrane helix</keyword>
<evidence type="ECO:0000256" key="1">
    <source>
        <dbReference type="SAM" id="Phobius"/>
    </source>
</evidence>